<dbReference type="Pfam" id="PF01551">
    <property type="entry name" value="Peptidase_M23"/>
    <property type="match status" value="2"/>
</dbReference>
<name>A0ABX2AL52_9BACT</name>
<proteinExistence type="predicted"/>
<dbReference type="PANTHER" id="PTHR21666:SF270">
    <property type="entry name" value="MUREIN HYDROLASE ACTIVATOR ENVC"/>
    <property type="match status" value="1"/>
</dbReference>
<evidence type="ECO:0000256" key="1">
    <source>
        <dbReference type="SAM" id="SignalP"/>
    </source>
</evidence>
<keyword evidence="4" id="KW-1185">Reference proteome</keyword>
<feature type="signal peptide" evidence="1">
    <location>
        <begin position="1"/>
        <end position="25"/>
    </location>
</feature>
<dbReference type="InterPro" id="IPR016047">
    <property type="entry name" value="M23ase_b-sheet_dom"/>
</dbReference>
<dbReference type="InterPro" id="IPR050570">
    <property type="entry name" value="Cell_wall_metabolism_enzyme"/>
</dbReference>
<reference evidence="3 4" key="1">
    <citation type="submission" date="2020-05" db="EMBL/GenBank/DDBJ databases">
        <title>Distinct polysaccharide utilization as determinants for interspecies competition between intestinal Prevotella spp.</title>
        <authorList>
            <person name="Galvez E.J.C."/>
            <person name="Iljazovic A."/>
            <person name="Strowig T."/>
        </authorList>
    </citation>
    <scope>NUCLEOTIDE SEQUENCE [LARGE SCALE GENOMIC DNA]</scope>
    <source>
        <strain evidence="3 4">PMUR</strain>
    </source>
</reference>
<evidence type="ECO:0000313" key="4">
    <source>
        <dbReference type="Proteomes" id="UP000714420"/>
    </source>
</evidence>
<accession>A0ABX2AL52</accession>
<dbReference type="PANTHER" id="PTHR21666">
    <property type="entry name" value="PEPTIDASE-RELATED"/>
    <property type="match status" value="1"/>
</dbReference>
<dbReference type="Proteomes" id="UP000714420">
    <property type="component" value="Unassembled WGS sequence"/>
</dbReference>
<dbReference type="SUPFAM" id="SSF51261">
    <property type="entry name" value="Duplicated hybrid motif"/>
    <property type="match status" value="2"/>
</dbReference>
<dbReference type="InterPro" id="IPR011055">
    <property type="entry name" value="Dup_hybrid_motif"/>
</dbReference>
<dbReference type="RefSeq" id="WP_172275263.1">
    <property type="nucleotide sequence ID" value="NZ_CASGMU010000003.1"/>
</dbReference>
<organism evidence="3 4">
    <name type="scientific">Xylanibacter muris</name>
    <dbReference type="NCBI Taxonomy" id="2736290"/>
    <lineage>
        <taxon>Bacteria</taxon>
        <taxon>Pseudomonadati</taxon>
        <taxon>Bacteroidota</taxon>
        <taxon>Bacteroidia</taxon>
        <taxon>Bacteroidales</taxon>
        <taxon>Prevotellaceae</taxon>
        <taxon>Xylanibacter</taxon>
    </lineage>
</organism>
<gene>
    <name evidence="3" type="ORF">HPS56_06065</name>
</gene>
<feature type="domain" description="M23ase beta-sheet core" evidence="2">
    <location>
        <begin position="255"/>
        <end position="349"/>
    </location>
</feature>
<feature type="chain" id="PRO_5045303309" evidence="1">
    <location>
        <begin position="26"/>
        <end position="387"/>
    </location>
</feature>
<evidence type="ECO:0000313" key="3">
    <source>
        <dbReference type="EMBL" id="NPD91921.1"/>
    </source>
</evidence>
<dbReference type="CDD" id="cd12797">
    <property type="entry name" value="M23_peptidase"/>
    <property type="match status" value="2"/>
</dbReference>
<dbReference type="Gene3D" id="2.70.70.10">
    <property type="entry name" value="Glucose Permease (Domain IIA)"/>
    <property type="match status" value="2"/>
</dbReference>
<protein>
    <submittedName>
        <fullName evidence="3">M23 family metallopeptidase</fullName>
    </submittedName>
</protein>
<keyword evidence="1" id="KW-0732">Signal</keyword>
<evidence type="ECO:0000259" key="2">
    <source>
        <dbReference type="Pfam" id="PF01551"/>
    </source>
</evidence>
<sequence length="387" mass="42387">MFIRSKLIQIVFAGAALFVSVVSDAKDDFTLNEQQQINIETPGLFSYSDAFTVDFAGLRDGDYCFPLPVGKAKLVKDNFVEISTSKGDAVKAMFGGVVRMSRHHPTYGNVIVLRHDNGLETVYARNAQNMVAVGNRVKAGQTIAIVGNTDGTGMCLFAIMVNGGRINPGTLLGLRSHRLFKQTILCRKSDGHVDMSVVSGGKNIDVADDSFYKRDPFGGKGKFVINLSDLSPDEWCYPLQGAKVISNYGSRGRRSHTGVDIKTKANDKILAAFDGVVTMSQRYAAYGNLVRIRHANGLETYYSHNSKNLVKTGERVRAGQVIALTGQTGRATTPHLHFECRVNGSHFDPGKIFDHANHSLRMDMVTFVKRGASVSVRTDRNYLAKGK</sequence>
<comment type="caution">
    <text evidence="3">The sequence shown here is derived from an EMBL/GenBank/DDBJ whole genome shotgun (WGS) entry which is preliminary data.</text>
</comment>
<dbReference type="EMBL" id="JABKKF010000004">
    <property type="protein sequence ID" value="NPD91921.1"/>
    <property type="molecule type" value="Genomic_DNA"/>
</dbReference>
<feature type="domain" description="M23ase beta-sheet core" evidence="2">
    <location>
        <begin position="80"/>
        <end position="168"/>
    </location>
</feature>